<dbReference type="InterPro" id="IPR049945">
    <property type="entry name" value="AAA_22"/>
</dbReference>
<accession>A0A0P1GYA4</accession>
<dbReference type="Proteomes" id="UP000052022">
    <property type="component" value="Unassembled WGS sequence"/>
</dbReference>
<dbReference type="GO" id="GO:0016887">
    <property type="term" value="F:ATP hydrolysis activity"/>
    <property type="evidence" value="ECO:0007669"/>
    <property type="project" value="InterPro"/>
</dbReference>
<name>A0A0P1GYA4_9RHOB</name>
<dbReference type="EMBL" id="CYSD01000040">
    <property type="protein sequence ID" value="CUH80867.1"/>
    <property type="molecule type" value="Genomic_DNA"/>
</dbReference>
<feature type="domain" description="ORC1/DEAH AAA+ ATPase" evidence="1">
    <location>
        <begin position="50"/>
        <end position="178"/>
    </location>
</feature>
<gene>
    <name evidence="2" type="ORF">TRM7557_03113</name>
</gene>
<reference evidence="2 3" key="1">
    <citation type="submission" date="2015-09" db="EMBL/GenBank/DDBJ databases">
        <authorList>
            <consortium name="Swine Surveillance"/>
        </authorList>
    </citation>
    <scope>NUCLEOTIDE SEQUENCE [LARGE SCALE GENOMIC DNA]</scope>
    <source>
        <strain evidence="2 3">CECT 7557</strain>
    </source>
</reference>
<sequence length="294" mass="32703">MNFSLSQVLEHFGMPQRPFTSAPDPQFMYWSARHKRAQAVLDYGIMTCAPITLITGDIGLGKTSILRSLLNTPDPKLTIGLVGNASPEDRSEMLRLILIALGQTAAEGIGYANLYSQLEALLIEEYRAGRRVILIFDEAQNLSVQSLEHLRMLTNINFAEHELVQLVLIGQPELRETLSRPELRQLAQRISANAALTELTAAEVREYVAHRLAVAGATRQIFSDSALELIYERSGGVPRVVNQICEYCMLYAFGDDAHEVTAETVELVVQENFVFGVGRDTTLRLVEDARDARS</sequence>
<dbReference type="SUPFAM" id="SSF52540">
    <property type="entry name" value="P-loop containing nucleoside triphosphate hydrolases"/>
    <property type="match status" value="1"/>
</dbReference>
<organism evidence="2 3">
    <name type="scientific">Tritonibacter multivorans</name>
    <dbReference type="NCBI Taxonomy" id="928856"/>
    <lineage>
        <taxon>Bacteria</taxon>
        <taxon>Pseudomonadati</taxon>
        <taxon>Pseudomonadota</taxon>
        <taxon>Alphaproteobacteria</taxon>
        <taxon>Rhodobacterales</taxon>
        <taxon>Paracoccaceae</taxon>
        <taxon>Tritonibacter</taxon>
    </lineage>
</organism>
<evidence type="ECO:0000313" key="2">
    <source>
        <dbReference type="EMBL" id="CUH80867.1"/>
    </source>
</evidence>
<dbReference type="Pfam" id="PF13401">
    <property type="entry name" value="AAA_22"/>
    <property type="match status" value="1"/>
</dbReference>
<dbReference type="InterPro" id="IPR052026">
    <property type="entry name" value="ExeA_AAA_ATPase_DNA-bind"/>
</dbReference>
<dbReference type="Gene3D" id="3.40.50.300">
    <property type="entry name" value="P-loop containing nucleotide triphosphate hydrolases"/>
    <property type="match status" value="1"/>
</dbReference>
<dbReference type="AlphaFoldDB" id="A0A0P1GYA4"/>
<dbReference type="STRING" id="928856.SAMN04488049_11661"/>
<dbReference type="PANTHER" id="PTHR35894">
    <property type="entry name" value="GENERAL SECRETION PATHWAY PROTEIN A-RELATED"/>
    <property type="match status" value="1"/>
</dbReference>
<proteinExistence type="predicted"/>
<dbReference type="InterPro" id="IPR027417">
    <property type="entry name" value="P-loop_NTPase"/>
</dbReference>
<evidence type="ECO:0000313" key="3">
    <source>
        <dbReference type="Proteomes" id="UP000052022"/>
    </source>
</evidence>
<dbReference type="OrthoDB" id="7828921at2"/>
<keyword evidence="3" id="KW-1185">Reference proteome</keyword>
<evidence type="ECO:0000259" key="1">
    <source>
        <dbReference type="Pfam" id="PF13401"/>
    </source>
</evidence>
<protein>
    <submittedName>
        <fullName evidence="2">Putative secretion ATPase, PEP-CTERM locus subfamily</fullName>
    </submittedName>
</protein>
<dbReference type="PANTHER" id="PTHR35894:SF1">
    <property type="entry name" value="PHOSPHORIBULOKINASE _ URIDINE KINASE FAMILY"/>
    <property type="match status" value="1"/>
</dbReference>